<dbReference type="Proteomes" id="UP001187471">
    <property type="component" value="Unassembled WGS sequence"/>
</dbReference>
<accession>A0AA88UR07</accession>
<dbReference type="InterPro" id="IPR039206">
    <property type="entry name" value="MORF/ORRM1/DAG-like"/>
</dbReference>
<evidence type="ECO:0000256" key="1">
    <source>
        <dbReference type="ARBA" id="ARBA00022946"/>
    </source>
</evidence>
<dbReference type="InterPro" id="IPR054059">
    <property type="entry name" value="MORF/ORRM1/DAG-like_MORF"/>
</dbReference>
<dbReference type="PANTHER" id="PTHR31346">
    <property type="entry name" value="MULTIPLE ORGANELLAR RNA EDITING FACTOR 2, CHLOROPLASTIC-RELATED-RELATED"/>
    <property type="match status" value="1"/>
</dbReference>
<sequence>MDAFTWHLARHLNVASAPGIPICYRCTPLVSRIRRLFSNSSAASTCGSELTRAATAVDGCDYRHWLVVMEPPEGHPLRDEIVHNYYIKTLAMALGRSKDLCRNLSLENHLSMETLFHMMTSTMWTGYKIKMGMDVGRELAQGKRSIRKEINLYNLLFDLRISSTPDKLLGESSYNMKKLTIHTESQDSKPPNGVSNCKMDAAARKQHAIHLCELLKASWSIESITSLLAFFRDNVHKRPNGHVIEVQGMLQCLDCITHGTQNIRVQIGEEITESNRMLEALKSLYITGFSSPWRKARPFAAPTAIFILVNHGKEIVSPCHVFINQKPVLILATISDQLHKMGMSQLPKKNDFSLQIEKK</sequence>
<protein>
    <recommendedName>
        <fullName evidence="2">MORF/ORRM1/DAG-like MORF domain-containing protein</fullName>
    </recommendedName>
</protein>
<evidence type="ECO:0000313" key="3">
    <source>
        <dbReference type="EMBL" id="KAK2990148.1"/>
    </source>
</evidence>
<dbReference type="GO" id="GO:0080156">
    <property type="term" value="P:mitochondrial mRNA modification"/>
    <property type="evidence" value="ECO:0007669"/>
    <property type="project" value="TreeGrafter"/>
</dbReference>
<name>A0AA88UR07_9ASTE</name>
<dbReference type="AlphaFoldDB" id="A0AA88UR07"/>
<keyword evidence="1" id="KW-0809">Transit peptide</keyword>
<dbReference type="PANTHER" id="PTHR31346:SF12">
    <property type="entry name" value="MULTIPLE ORGANELLAR RNA EDITING FACTOR 7, MITOCHONDRIAL"/>
    <property type="match status" value="1"/>
</dbReference>
<feature type="domain" description="MORF/ORRM1/DAG-like MORF" evidence="2">
    <location>
        <begin position="62"/>
        <end position="99"/>
    </location>
</feature>
<reference evidence="3" key="1">
    <citation type="submission" date="2022-12" db="EMBL/GenBank/DDBJ databases">
        <title>Draft genome assemblies for two species of Escallonia (Escalloniales).</title>
        <authorList>
            <person name="Chanderbali A."/>
            <person name="Dervinis C."/>
            <person name="Anghel I."/>
            <person name="Soltis D."/>
            <person name="Soltis P."/>
            <person name="Zapata F."/>
        </authorList>
    </citation>
    <scope>NUCLEOTIDE SEQUENCE</scope>
    <source>
        <strain evidence="3">UCBG92.1500</strain>
        <tissue evidence="3">Leaf</tissue>
    </source>
</reference>
<dbReference type="Pfam" id="PF21864">
    <property type="entry name" value="MORF_dom"/>
    <property type="match status" value="1"/>
</dbReference>
<dbReference type="GO" id="GO:0005739">
    <property type="term" value="C:mitochondrion"/>
    <property type="evidence" value="ECO:0007669"/>
    <property type="project" value="TreeGrafter"/>
</dbReference>
<comment type="caution">
    <text evidence="3">The sequence shown here is derived from an EMBL/GenBank/DDBJ whole genome shotgun (WGS) entry which is preliminary data.</text>
</comment>
<dbReference type="EMBL" id="JAVXUO010000662">
    <property type="protein sequence ID" value="KAK2990148.1"/>
    <property type="molecule type" value="Genomic_DNA"/>
</dbReference>
<keyword evidence="4" id="KW-1185">Reference proteome</keyword>
<dbReference type="GO" id="GO:0016554">
    <property type="term" value="P:cytidine to uridine editing"/>
    <property type="evidence" value="ECO:0007669"/>
    <property type="project" value="InterPro"/>
</dbReference>
<evidence type="ECO:0000259" key="2">
    <source>
        <dbReference type="Pfam" id="PF21864"/>
    </source>
</evidence>
<organism evidence="3 4">
    <name type="scientific">Escallonia rubra</name>
    <dbReference type="NCBI Taxonomy" id="112253"/>
    <lineage>
        <taxon>Eukaryota</taxon>
        <taxon>Viridiplantae</taxon>
        <taxon>Streptophyta</taxon>
        <taxon>Embryophyta</taxon>
        <taxon>Tracheophyta</taxon>
        <taxon>Spermatophyta</taxon>
        <taxon>Magnoliopsida</taxon>
        <taxon>eudicotyledons</taxon>
        <taxon>Gunneridae</taxon>
        <taxon>Pentapetalae</taxon>
        <taxon>asterids</taxon>
        <taxon>campanulids</taxon>
        <taxon>Escalloniales</taxon>
        <taxon>Escalloniaceae</taxon>
        <taxon>Escallonia</taxon>
    </lineage>
</organism>
<gene>
    <name evidence="3" type="ORF">RJ640_008412</name>
</gene>
<proteinExistence type="predicted"/>
<evidence type="ECO:0000313" key="4">
    <source>
        <dbReference type="Proteomes" id="UP001187471"/>
    </source>
</evidence>